<dbReference type="GO" id="GO:0016491">
    <property type="term" value="F:oxidoreductase activity"/>
    <property type="evidence" value="ECO:0007669"/>
    <property type="project" value="InterPro"/>
</dbReference>
<dbReference type="AlphaFoldDB" id="A0A1G6ZXG5"/>
<dbReference type="RefSeq" id="WP_091792366.1">
    <property type="nucleotide sequence ID" value="NZ_FNAF01000016.1"/>
</dbReference>
<evidence type="ECO:0000313" key="2">
    <source>
        <dbReference type="EMBL" id="SDE07073.1"/>
    </source>
</evidence>
<gene>
    <name evidence="2" type="ORF">SAMN04489866_11617</name>
</gene>
<dbReference type="Pfam" id="PF02915">
    <property type="entry name" value="Rubrerythrin"/>
    <property type="match status" value="1"/>
</dbReference>
<accession>A0A1G6ZXG5</accession>
<sequence>MKDIENIINQAILNEVEGAQFYRMAASQNANPEAIEALNKLAEEEVAHIEYLRQFSKEVAGGKITVDGALSANVPSPEIYSWGKMDKQNLNLALSVFSVGMQMERDSIAFYEDAKKQVDDPQAKKVFDELIKWEKVHLDQFAAQYEIYKQEWWADQGFSPC</sequence>
<dbReference type="GO" id="GO:0046872">
    <property type="term" value="F:metal ion binding"/>
    <property type="evidence" value="ECO:0007669"/>
    <property type="project" value="InterPro"/>
</dbReference>
<dbReference type="CDD" id="cd01045">
    <property type="entry name" value="Ferritin_like_AB"/>
    <property type="match status" value="1"/>
</dbReference>
<dbReference type="SUPFAM" id="SSF47240">
    <property type="entry name" value="Ferritin-like"/>
    <property type="match status" value="1"/>
</dbReference>
<name>A0A1G6ZXG5_PEPNI</name>
<dbReference type="EMBL" id="FNAF01000016">
    <property type="protein sequence ID" value="SDE07073.1"/>
    <property type="molecule type" value="Genomic_DNA"/>
</dbReference>
<dbReference type="OrthoDB" id="271558at2"/>
<dbReference type="InterPro" id="IPR012347">
    <property type="entry name" value="Ferritin-like"/>
</dbReference>
<dbReference type="InterPro" id="IPR003251">
    <property type="entry name" value="Rr_diiron-bd_dom"/>
</dbReference>
<organism evidence="2 3">
    <name type="scientific">Peptococcus niger</name>
    <dbReference type="NCBI Taxonomy" id="2741"/>
    <lineage>
        <taxon>Bacteria</taxon>
        <taxon>Bacillati</taxon>
        <taxon>Bacillota</taxon>
        <taxon>Clostridia</taxon>
        <taxon>Eubacteriales</taxon>
        <taxon>Peptococcaceae</taxon>
        <taxon>Peptococcus</taxon>
    </lineage>
</organism>
<dbReference type="Proteomes" id="UP000198995">
    <property type="component" value="Unassembled WGS sequence"/>
</dbReference>
<evidence type="ECO:0000259" key="1">
    <source>
        <dbReference type="Pfam" id="PF02915"/>
    </source>
</evidence>
<dbReference type="STRING" id="2741.SAMN04489866_11617"/>
<reference evidence="2 3" key="1">
    <citation type="submission" date="2016-10" db="EMBL/GenBank/DDBJ databases">
        <authorList>
            <person name="de Groot N.N."/>
        </authorList>
    </citation>
    <scope>NUCLEOTIDE SEQUENCE [LARGE SCALE GENOMIC DNA]</scope>
    <source>
        <strain evidence="2 3">DSM 20475</strain>
    </source>
</reference>
<dbReference type="Gene3D" id="1.20.1260.10">
    <property type="match status" value="1"/>
</dbReference>
<dbReference type="PANTHER" id="PTHR33531">
    <property type="entry name" value="RUBRERYTHRIN SUBFAMILY"/>
    <property type="match status" value="1"/>
</dbReference>
<dbReference type="InterPro" id="IPR009078">
    <property type="entry name" value="Ferritin-like_SF"/>
</dbReference>
<evidence type="ECO:0000313" key="3">
    <source>
        <dbReference type="Proteomes" id="UP000198995"/>
    </source>
</evidence>
<feature type="domain" description="Rubrerythrin diiron-binding" evidence="1">
    <location>
        <begin position="6"/>
        <end position="143"/>
    </location>
</feature>
<protein>
    <submittedName>
        <fullName evidence="2">Rubrerythrin</fullName>
    </submittedName>
</protein>
<keyword evidence="3" id="KW-1185">Reference proteome</keyword>
<proteinExistence type="predicted"/>
<dbReference type="PANTHER" id="PTHR33531:SF7">
    <property type="entry name" value="HYPOTHETICAL MEMBRANE PROTEIN, CONSERVED"/>
    <property type="match status" value="1"/>
</dbReference>